<proteinExistence type="predicted"/>
<protein>
    <submittedName>
        <fullName evidence="1">Uncharacterized protein</fullName>
    </submittedName>
</protein>
<evidence type="ECO:0000313" key="1">
    <source>
        <dbReference type="EMBL" id="MBX51059.1"/>
    </source>
</evidence>
<reference evidence="1" key="1">
    <citation type="submission" date="2018-02" db="EMBL/GenBank/DDBJ databases">
        <title>Rhizophora mucronata_Transcriptome.</title>
        <authorList>
            <person name="Meera S.P."/>
            <person name="Sreeshan A."/>
            <person name="Augustine A."/>
        </authorList>
    </citation>
    <scope>NUCLEOTIDE SEQUENCE</scope>
    <source>
        <tissue evidence="1">Leaf</tissue>
    </source>
</reference>
<name>A0A2P2P8M3_RHIMU</name>
<accession>A0A2P2P8M3</accession>
<dbReference type="EMBL" id="GGEC01070575">
    <property type="protein sequence ID" value="MBX51059.1"/>
    <property type="molecule type" value="Transcribed_RNA"/>
</dbReference>
<sequence length="32" mass="3595">MVMVWGCVQMYLLVDCSRSACSCTHIFTLALL</sequence>
<dbReference type="AlphaFoldDB" id="A0A2P2P8M3"/>
<organism evidence="1">
    <name type="scientific">Rhizophora mucronata</name>
    <name type="common">Asiatic mangrove</name>
    <dbReference type="NCBI Taxonomy" id="61149"/>
    <lineage>
        <taxon>Eukaryota</taxon>
        <taxon>Viridiplantae</taxon>
        <taxon>Streptophyta</taxon>
        <taxon>Embryophyta</taxon>
        <taxon>Tracheophyta</taxon>
        <taxon>Spermatophyta</taxon>
        <taxon>Magnoliopsida</taxon>
        <taxon>eudicotyledons</taxon>
        <taxon>Gunneridae</taxon>
        <taxon>Pentapetalae</taxon>
        <taxon>rosids</taxon>
        <taxon>fabids</taxon>
        <taxon>Malpighiales</taxon>
        <taxon>Rhizophoraceae</taxon>
        <taxon>Rhizophora</taxon>
    </lineage>
</organism>